<dbReference type="PRINTS" id="PR00081">
    <property type="entry name" value="GDHRDH"/>
</dbReference>
<evidence type="ECO:0000313" key="2">
    <source>
        <dbReference type="EMBL" id="RWA09928.1"/>
    </source>
</evidence>
<proteinExistence type="inferred from homology"/>
<sequence>MAPIIVLITGGNRGLGQGLVKRFLALPEHVVIAAVRNPAHPTAQALSELPMGPGSKLIVVKYDAGIWQSGFDAVKEIEKHSVDHLDIVVANAGIANLYPYVKDVKPEDIREHVEVNVLSGVALYQATRELLQKSTGKPIYAFMGSGAGALGRQPPVPSAVYGASKSIVNWYGVRINAEDEWLNTFVLDPGWVQTDMGNSAAQTWGIESAPDTLDGSCDGMLKVLTTGTKEKYGGRVVLYNGEVQAW</sequence>
<dbReference type="GO" id="GO:0005737">
    <property type="term" value="C:cytoplasm"/>
    <property type="evidence" value="ECO:0007669"/>
    <property type="project" value="TreeGrafter"/>
</dbReference>
<name>A0A439D6A4_9PEZI</name>
<evidence type="ECO:0000313" key="3">
    <source>
        <dbReference type="Proteomes" id="UP000286045"/>
    </source>
</evidence>
<reference evidence="2 3" key="1">
    <citation type="submission" date="2018-12" db="EMBL/GenBank/DDBJ databases">
        <title>Draft genome sequence of Xylaria grammica IHI A82.</title>
        <authorList>
            <person name="Buettner E."/>
            <person name="Kellner H."/>
        </authorList>
    </citation>
    <scope>NUCLEOTIDE SEQUENCE [LARGE SCALE GENOMIC DNA]</scope>
    <source>
        <strain evidence="2 3">IHI A82</strain>
    </source>
</reference>
<dbReference type="InterPro" id="IPR002347">
    <property type="entry name" value="SDR_fam"/>
</dbReference>
<protein>
    <recommendedName>
        <fullName evidence="4">NAD(P)-binding domain-containing protein</fullName>
    </recommendedName>
</protein>
<dbReference type="AlphaFoldDB" id="A0A439D6A4"/>
<gene>
    <name evidence="2" type="ORF">EKO27_g5181</name>
</gene>
<organism evidence="2 3">
    <name type="scientific">Xylaria grammica</name>
    <dbReference type="NCBI Taxonomy" id="363999"/>
    <lineage>
        <taxon>Eukaryota</taxon>
        <taxon>Fungi</taxon>
        <taxon>Dikarya</taxon>
        <taxon>Ascomycota</taxon>
        <taxon>Pezizomycotina</taxon>
        <taxon>Sordariomycetes</taxon>
        <taxon>Xylariomycetidae</taxon>
        <taxon>Xylariales</taxon>
        <taxon>Xylariaceae</taxon>
        <taxon>Xylaria</taxon>
    </lineage>
</organism>
<dbReference type="SUPFAM" id="SSF51735">
    <property type="entry name" value="NAD(P)-binding Rossmann-fold domains"/>
    <property type="match status" value="1"/>
</dbReference>
<dbReference type="PANTHER" id="PTHR43544:SF26">
    <property type="entry name" value="SHORT CHAIN DEHYDROGENASE_REDUCTASE FAMILY OXIDOREDUCTASE (JCVI)"/>
    <property type="match status" value="1"/>
</dbReference>
<dbReference type="InterPro" id="IPR051468">
    <property type="entry name" value="Fungal_SecMetab_SDRs"/>
</dbReference>
<evidence type="ECO:0000256" key="1">
    <source>
        <dbReference type="ARBA" id="ARBA00006484"/>
    </source>
</evidence>
<keyword evidence="3" id="KW-1185">Reference proteome</keyword>
<dbReference type="Proteomes" id="UP000286045">
    <property type="component" value="Unassembled WGS sequence"/>
</dbReference>
<accession>A0A439D6A4</accession>
<dbReference type="GO" id="GO:0016491">
    <property type="term" value="F:oxidoreductase activity"/>
    <property type="evidence" value="ECO:0007669"/>
    <property type="project" value="TreeGrafter"/>
</dbReference>
<evidence type="ECO:0008006" key="4">
    <source>
        <dbReference type="Google" id="ProtNLM"/>
    </source>
</evidence>
<comment type="caution">
    <text evidence="2">The sequence shown here is derived from an EMBL/GenBank/DDBJ whole genome shotgun (WGS) entry which is preliminary data.</text>
</comment>
<dbReference type="EMBL" id="RYZI01000134">
    <property type="protein sequence ID" value="RWA09928.1"/>
    <property type="molecule type" value="Genomic_DNA"/>
</dbReference>
<dbReference type="Gene3D" id="3.40.50.720">
    <property type="entry name" value="NAD(P)-binding Rossmann-like Domain"/>
    <property type="match status" value="1"/>
</dbReference>
<comment type="similarity">
    <text evidence="1">Belongs to the short-chain dehydrogenases/reductases (SDR) family.</text>
</comment>
<dbReference type="InterPro" id="IPR036291">
    <property type="entry name" value="NAD(P)-bd_dom_sf"/>
</dbReference>
<dbReference type="Pfam" id="PF00106">
    <property type="entry name" value="adh_short"/>
    <property type="match status" value="1"/>
</dbReference>
<dbReference type="PANTHER" id="PTHR43544">
    <property type="entry name" value="SHORT-CHAIN DEHYDROGENASE/REDUCTASE"/>
    <property type="match status" value="1"/>
</dbReference>